<evidence type="ECO:0000313" key="1">
    <source>
        <dbReference type="EMBL" id="UZJ32651.1"/>
    </source>
</evidence>
<dbReference type="Gene3D" id="2.40.10.10">
    <property type="entry name" value="Trypsin-like serine proteases"/>
    <property type="match status" value="2"/>
</dbReference>
<dbReference type="RefSeq" id="WP_265363875.1">
    <property type="nucleotide sequence ID" value="NZ_CP110636.1"/>
</dbReference>
<name>A0ABY6PFX1_9ACTN</name>
<proteinExistence type="predicted"/>
<organism evidence="1 2">
    <name type="scientific">Streptomyces endophytica</name>
    <dbReference type="NCBI Taxonomy" id="2991496"/>
    <lineage>
        <taxon>Bacteria</taxon>
        <taxon>Bacillati</taxon>
        <taxon>Actinomycetota</taxon>
        <taxon>Actinomycetes</taxon>
        <taxon>Kitasatosporales</taxon>
        <taxon>Streptomycetaceae</taxon>
        <taxon>Streptomyces</taxon>
    </lineage>
</organism>
<evidence type="ECO:0000313" key="2">
    <source>
        <dbReference type="Proteomes" id="UP001164959"/>
    </source>
</evidence>
<dbReference type="EMBL" id="CP110636">
    <property type="protein sequence ID" value="UZJ32651.1"/>
    <property type="molecule type" value="Genomic_DNA"/>
</dbReference>
<accession>A0ABY6PFX1</accession>
<gene>
    <name evidence="1" type="ORF">OJ254_23190</name>
</gene>
<reference evidence="1" key="1">
    <citation type="submission" date="2022-11" db="EMBL/GenBank/DDBJ databases">
        <title>Identification and genomic analyses of a novel endophytic actinobacterium Streptomyces endophytica sp. nov. with potential for biocontrol of Yam anthracnose.</title>
        <authorList>
            <person name="Huang X."/>
        </authorList>
    </citation>
    <scope>NUCLEOTIDE SEQUENCE</scope>
    <source>
        <strain evidence="1">HNM0140</strain>
    </source>
</reference>
<sequence length="275" mass="28302">MAGADIVAPAVQAPQREVILLSRHLRALRALGLALLLATLSLVTAPAASADTRTAIGGGTGIIFRLQPNPQEPTGFYVCTLTAVGRDAAGNLVALTNAHCFIDEAGNKLVGEKVYRDRSPAGTAFSPAPLADSRPDLDTGVIGTVTYVSTPNNLLNSGPKGLDYAVIKLDESRVAPTSTVGGVTITSLGAPPANGTRMCKEGHRTGLTCGIKLGTHDIWFTHLIWTDGGDSGSPVVDGQTLVGNAWGAQHSSPILNILDEMNAHGGVGAGFHLAT</sequence>
<dbReference type="InterPro" id="IPR009003">
    <property type="entry name" value="Peptidase_S1_PA"/>
</dbReference>
<dbReference type="InterPro" id="IPR043504">
    <property type="entry name" value="Peptidase_S1_PA_chymotrypsin"/>
</dbReference>
<dbReference type="Pfam" id="PF13365">
    <property type="entry name" value="Trypsin_2"/>
    <property type="match status" value="1"/>
</dbReference>
<protein>
    <submittedName>
        <fullName evidence="1">S1 family peptidase</fullName>
    </submittedName>
</protein>
<dbReference type="Proteomes" id="UP001164959">
    <property type="component" value="Chromosome"/>
</dbReference>
<keyword evidence="2" id="KW-1185">Reference proteome</keyword>
<dbReference type="SUPFAM" id="SSF50494">
    <property type="entry name" value="Trypsin-like serine proteases"/>
    <property type="match status" value="1"/>
</dbReference>